<dbReference type="InterPro" id="IPR017455">
    <property type="entry name" value="Znf_FYVE-rel"/>
</dbReference>
<dbReference type="PANTHER" id="PTHR45748:SF7">
    <property type="entry name" value="1-PHOSPHATIDYLINOSITOL 3-PHOSPHATE 5-KINASE-RELATED"/>
    <property type="match status" value="1"/>
</dbReference>
<dbReference type="SUPFAM" id="SSF52029">
    <property type="entry name" value="GroEL apical domain-like"/>
    <property type="match status" value="1"/>
</dbReference>
<dbReference type="PANTHER" id="PTHR45748">
    <property type="entry name" value="1-PHOSPHATIDYLINOSITOL 3-PHOSPHATE 5-KINASE-RELATED"/>
    <property type="match status" value="1"/>
</dbReference>
<sequence length="2151" mass="234027">MSTAAGHRTPVHSGASAREGFTSFGFLDDTQDTRETSFALGSFFNRVKSALAGGLTVDLDSSHTIGNDAADTASASRQSSGTYSDRASSRQPHQSPSLDPSQPFASTSHHASQYSNLGANRLASMPQHRKASMARPARGLSNIEEYPESNQQSNQSITSPINRSGPAEAGPSRSRSDAVSPSRGATNPSRERGIHPSHSSASIATSRSASSILAGARPSSSRGLPLMLRSVAPAPAPAVTFTSPATAIHARSHIAGVASSYTDDRESVIADDGDMDPDSSRDTLYMLRGSIDGAIDRSHLAKHGWSAIPGFPLSKDILADDTRSVRSSSTRLHRSDTIEDHLANRSEAQIGLQTSADAIVRRMRGEGLSRKFWMADENAKECRECLSVFTSFRRKHHCRICGQIFCARCAAHVLKGKRFKIDGHIRACNFCKRMLEEYDRHELENQRHNKLNLVTQRASKNPNRVQLDKDMISAPLEAQIQSPQAQFAASHLFASASAGPSAFSLGMHASLSGFADTDSRAAAEMHNDSNADQDERARKKKPDAPPVAPFRKGMDEEELAPVRPDPEDDEAVPSQLDSALVNGSDHHTPRAPTSSANGQGAASPPTSPADAEKRAASTSGKAKGSNMSVAFPSSATDHDLPSAIQSTSDYPRLRLVSETTRPVARSRMRSLRTIASLDPAQASVLIRSHFHGNDEDAAHNQNEIHEFYRELRICAEGITPALLEASITNRALEHLRKMMQQTLTQSGIHNVRKWCDVLLPFVLTTVSRVKPDAREDQSRDIRQFVKIKRIPGGKPDDSEYVDGYVCTKHVATKRMAALIPLTNARIIVIRFPLDYHRGPNQFMSLEPLMAQEHEFIRILVARIIALRPQIVVVEKTVSRTALELLEKEGIVVVWSVKADAIRAISRCTQADIITSIDRLALDPRIGRCRYFNVETFQHASRPQWRKSFMRFEGTPKQLGCTIVLRGADDVKLSRVKKILTMMIFVAYNLRLEGHVMADEGAAMETIYSDSTLLNGSRPCGTVEAGTSNTAADELKRLLERHDLESGDEPSSQLGRISDNKTFVLQSRARILRALSIYETTLITSSVCIQIPAPYTILQLKRVNDRLMELLAYQEAEELQRILKDEGKLQDKAATPPASITELPDDDVADEKGSGDIPTPTVASSASQSNGAPLVSPATGEMTNPLESPSAGDITPKYETLGARTHDTIVEEGEESSSDAAPSSPRAITPQPDSKPASLKQQDSQTSGVRQAGPIPPPLQRRDGSDATVMIETASPLVSGPNTTTPTPRPSSPVYTRNKESTHVAAADASTAAVSDTLSNLDSADVSLNRSVSAPVSEVPTRHPSPGPGSILSRASRGSTVTMEPDAASLLNTIKQESMPTFDLFSLLKAPSQIARESEFAITVSRHRASLMEWGGYLDIQPDAVSPFNHKRIQIIVTRHCTLTPRPCEGPNLASIEFYGEHDETLGEHIERLAANSAKGCAVKGCGKTNVLHYNTFVHNRIRIQVVLERFVCPLPNEENRLLSWSYCKVCENATPVALVTAETWSFSFAKYLELYFYRHDHCKTQLCEHDFYRDQVRYFAYQNMAVRFHSEEVDNLFEVTMPHFKLFIDPEVQCNIKNEETAAFVRKNQAYWDSVMARIRALGNDACSDAAGVNREKNRAIVFEMIRRCELDRREVEALVAELYEFSPATDVLCLNQARRMLQEKVVKWDVDFIEFEKNCIPSEKDIRRITTTHLKRLFSEKDPSEATARSETASSTLPPAAEIDESSTDTAESKPKGHESEKSSVSAGDKSASNVNAQAMEALALAGADLSVVPMLSDLVTHTVETPMSEVPPNLAAPAGLAAAKDQSKGNGLDAPEAVSRSKTVPMQLNKADRPDAAKYRDGNFDDETDVADLSSVEVRPMISRRALSNPVTAPSSPTYTKSRSAFETVGFPRADESSCTEGELAGSMTGLIRRFDNPRRYTTGTPSAAGGAGVASSSAADVPSLCADGNGSTRRPSLRRGKTEEVLSPHAKEMHRGRKTSAAYEEGADSGVNSPSATPGAGGRSSRLPRAKRTDSSTSTATVGRRSGSATPNKGAQLPPPSSYRPPKGEGLKAGPRPIIGRSAASVAAAAAAAASERWIRLGQSRTHRAKERARSWNAKPRIDDREAL</sequence>
<name>A0A0F7RV33_9BASI</name>
<evidence type="ECO:0000256" key="5">
    <source>
        <dbReference type="SAM" id="MobiDB-lite"/>
    </source>
</evidence>
<keyword evidence="2 4" id="KW-0863">Zinc-finger</keyword>
<feature type="region of interest" description="Disordered" evidence="5">
    <location>
        <begin position="1934"/>
        <end position="2100"/>
    </location>
</feature>
<dbReference type="FunFam" id="3.30.40.10:FF:000283">
    <property type="entry name" value="1-phosphatidylinositol-3-phosphate 5-kinase (Fab1)"/>
    <property type="match status" value="1"/>
</dbReference>
<feature type="region of interest" description="Disordered" evidence="5">
    <location>
        <begin position="1841"/>
        <end position="1886"/>
    </location>
</feature>
<evidence type="ECO:0000259" key="6">
    <source>
        <dbReference type="PROSITE" id="PS50178"/>
    </source>
</evidence>
<keyword evidence="8" id="KW-1185">Reference proteome</keyword>
<feature type="compositionally biased region" description="Polar residues" evidence="5">
    <location>
        <begin position="616"/>
        <end position="635"/>
    </location>
</feature>
<dbReference type="GO" id="GO:0000285">
    <property type="term" value="F:1-phosphatidylinositol-3-phosphate 5-kinase activity"/>
    <property type="evidence" value="ECO:0007669"/>
    <property type="project" value="TreeGrafter"/>
</dbReference>
<feature type="compositionally biased region" description="Polar residues" evidence="5">
    <location>
        <begin position="177"/>
        <end position="188"/>
    </location>
</feature>
<evidence type="ECO:0000313" key="8">
    <source>
        <dbReference type="Proteomes" id="UP000242770"/>
    </source>
</evidence>
<protein>
    <recommendedName>
        <fullName evidence="6">FYVE-type domain-containing protein</fullName>
    </recommendedName>
</protein>
<reference evidence="8" key="1">
    <citation type="submission" date="2014-06" db="EMBL/GenBank/DDBJ databases">
        <authorList>
            <person name="Berkman P.J."/>
        </authorList>
    </citation>
    <scope>NUCLEOTIDE SEQUENCE [LARGE SCALE GENOMIC DNA]</scope>
</reference>
<feature type="compositionally biased region" description="Polar residues" evidence="5">
    <location>
        <begin position="2058"/>
        <end position="2076"/>
    </location>
</feature>
<feature type="region of interest" description="Disordered" evidence="5">
    <location>
        <begin position="147"/>
        <end position="219"/>
    </location>
</feature>
<evidence type="ECO:0000256" key="2">
    <source>
        <dbReference type="ARBA" id="ARBA00022771"/>
    </source>
</evidence>
<feature type="compositionally biased region" description="Basic and acidic residues" evidence="5">
    <location>
        <begin position="2003"/>
        <end position="2016"/>
    </location>
</feature>
<dbReference type="InterPro" id="IPR027410">
    <property type="entry name" value="TCP-1-like_intermed_sf"/>
</dbReference>
<evidence type="ECO:0000256" key="4">
    <source>
        <dbReference type="PROSITE-ProRule" id="PRU00091"/>
    </source>
</evidence>
<dbReference type="STRING" id="49012.A0A0F7RV33"/>
<feature type="compositionally biased region" description="Basic and acidic residues" evidence="5">
    <location>
        <begin position="1772"/>
        <end position="1783"/>
    </location>
</feature>
<gene>
    <name evidence="7" type="primary">SSCI09900.1</name>
</gene>
<feature type="region of interest" description="Disordered" evidence="5">
    <location>
        <begin position="68"/>
        <end position="111"/>
    </location>
</feature>
<evidence type="ECO:0000256" key="3">
    <source>
        <dbReference type="ARBA" id="ARBA00022833"/>
    </source>
</evidence>
<keyword evidence="1" id="KW-0479">Metal-binding</keyword>
<dbReference type="GO" id="GO:0008270">
    <property type="term" value="F:zinc ion binding"/>
    <property type="evidence" value="ECO:0007669"/>
    <property type="project" value="UniProtKB-KW"/>
</dbReference>
<feature type="compositionally biased region" description="Low complexity" evidence="5">
    <location>
        <begin position="197"/>
        <end position="211"/>
    </location>
</feature>
<feature type="compositionally biased region" description="Polar residues" evidence="5">
    <location>
        <begin position="148"/>
        <end position="162"/>
    </location>
</feature>
<feature type="compositionally biased region" description="Polar residues" evidence="5">
    <location>
        <begin position="73"/>
        <end position="111"/>
    </location>
</feature>
<feature type="compositionally biased region" description="Polar residues" evidence="5">
    <location>
        <begin position="1784"/>
        <end position="1793"/>
    </location>
</feature>
<feature type="compositionally biased region" description="Polar residues" evidence="5">
    <location>
        <begin position="591"/>
        <end position="600"/>
    </location>
</feature>
<dbReference type="GO" id="GO:0010008">
    <property type="term" value="C:endosome membrane"/>
    <property type="evidence" value="ECO:0007669"/>
    <property type="project" value="TreeGrafter"/>
</dbReference>
<dbReference type="SUPFAM" id="SSF54849">
    <property type="entry name" value="GroEL-intermediate domain like"/>
    <property type="match status" value="1"/>
</dbReference>
<feature type="compositionally biased region" description="Low complexity" evidence="5">
    <location>
        <begin position="1746"/>
        <end position="1757"/>
    </location>
</feature>
<evidence type="ECO:0000313" key="7">
    <source>
        <dbReference type="EMBL" id="CDR98919.1"/>
    </source>
</evidence>
<proteinExistence type="predicted"/>
<dbReference type="InterPro" id="IPR027409">
    <property type="entry name" value="GroEL-like_apical_dom_sf"/>
</dbReference>
<feature type="compositionally biased region" description="Low complexity" evidence="5">
    <location>
        <begin position="1278"/>
        <end position="1295"/>
    </location>
</feature>
<dbReference type="Pfam" id="PF01363">
    <property type="entry name" value="FYVE"/>
    <property type="match status" value="1"/>
</dbReference>
<feature type="region of interest" description="Disordered" evidence="5">
    <location>
        <begin position="525"/>
        <end position="646"/>
    </location>
</feature>
<dbReference type="GO" id="GO:0005524">
    <property type="term" value="F:ATP binding"/>
    <property type="evidence" value="ECO:0007669"/>
    <property type="project" value="InterPro"/>
</dbReference>
<dbReference type="InterPro" id="IPR011011">
    <property type="entry name" value="Znf_FYVE_PHD"/>
</dbReference>
<accession>A0A0F7RV33</accession>
<dbReference type="InterPro" id="IPR002423">
    <property type="entry name" value="Cpn60/GroEL/TCP-1"/>
</dbReference>
<dbReference type="GO" id="GO:0000329">
    <property type="term" value="C:fungal-type vacuole membrane"/>
    <property type="evidence" value="ECO:0007669"/>
    <property type="project" value="TreeGrafter"/>
</dbReference>
<dbReference type="CDD" id="cd03334">
    <property type="entry name" value="Fab1_TCP"/>
    <property type="match status" value="1"/>
</dbReference>
<dbReference type="FunFam" id="3.50.7.10:FF:000007">
    <property type="entry name" value="1-phosphatidylinositol 3-phosphate 5-kinase isoform X1"/>
    <property type="match status" value="1"/>
</dbReference>
<dbReference type="SMART" id="SM00064">
    <property type="entry name" value="FYVE"/>
    <property type="match status" value="1"/>
</dbReference>
<feature type="domain" description="FYVE-type" evidence="6">
    <location>
        <begin position="376"/>
        <end position="436"/>
    </location>
</feature>
<dbReference type="GO" id="GO:0046854">
    <property type="term" value="P:phosphatidylinositol phosphate biosynthetic process"/>
    <property type="evidence" value="ECO:0007669"/>
    <property type="project" value="TreeGrafter"/>
</dbReference>
<evidence type="ECO:0000256" key="1">
    <source>
        <dbReference type="ARBA" id="ARBA00022723"/>
    </source>
</evidence>
<feature type="compositionally biased region" description="Basic and acidic residues" evidence="5">
    <location>
        <begin position="1872"/>
        <end position="1885"/>
    </location>
</feature>
<dbReference type="InterPro" id="IPR000306">
    <property type="entry name" value="Znf_FYVE"/>
</dbReference>
<dbReference type="Pfam" id="PF00118">
    <property type="entry name" value="Cpn60_TCP1"/>
    <property type="match status" value="1"/>
</dbReference>
<dbReference type="Proteomes" id="UP000242770">
    <property type="component" value="Unassembled WGS sequence"/>
</dbReference>
<feature type="compositionally biased region" description="Polar residues" evidence="5">
    <location>
        <begin position="1238"/>
        <end position="1248"/>
    </location>
</feature>
<feature type="region of interest" description="Disordered" evidence="5">
    <location>
        <begin position="1330"/>
        <end position="1358"/>
    </location>
</feature>
<feature type="region of interest" description="Disordered" evidence="5">
    <location>
        <begin position="2127"/>
        <end position="2151"/>
    </location>
</feature>
<feature type="compositionally biased region" description="Basic and acidic residues" evidence="5">
    <location>
        <begin position="525"/>
        <end position="537"/>
    </location>
</feature>
<dbReference type="PROSITE" id="PS50178">
    <property type="entry name" value="ZF_FYVE"/>
    <property type="match status" value="1"/>
</dbReference>
<feature type="compositionally biased region" description="Polar residues" evidence="5">
    <location>
        <begin position="1160"/>
        <end position="1170"/>
    </location>
</feature>
<dbReference type="EMBL" id="CCFA01000519">
    <property type="protein sequence ID" value="CDR98919.1"/>
    <property type="molecule type" value="Genomic_DNA"/>
</dbReference>
<dbReference type="InterPro" id="IPR013083">
    <property type="entry name" value="Znf_RING/FYVE/PHD"/>
</dbReference>
<keyword evidence="3" id="KW-0862">Zinc</keyword>
<dbReference type="SUPFAM" id="SSF57903">
    <property type="entry name" value="FYVE/PHD zinc finger"/>
    <property type="match status" value="1"/>
</dbReference>
<dbReference type="CDD" id="cd15725">
    <property type="entry name" value="FYVE_PIKfyve_Fab1"/>
    <property type="match status" value="1"/>
</dbReference>
<feature type="region of interest" description="Disordered" evidence="5">
    <location>
        <begin position="1740"/>
        <end position="1793"/>
    </location>
</feature>
<feature type="region of interest" description="Disordered" evidence="5">
    <location>
        <begin position="1128"/>
        <end position="1307"/>
    </location>
</feature>
<organism evidence="7 8">
    <name type="scientific">Sporisorium scitamineum</name>
    <dbReference type="NCBI Taxonomy" id="49012"/>
    <lineage>
        <taxon>Eukaryota</taxon>
        <taxon>Fungi</taxon>
        <taxon>Dikarya</taxon>
        <taxon>Basidiomycota</taxon>
        <taxon>Ustilaginomycotina</taxon>
        <taxon>Ustilaginomycetes</taxon>
        <taxon>Ustilaginales</taxon>
        <taxon>Ustilaginaceae</taxon>
        <taxon>Sporisorium</taxon>
    </lineage>
</organism>
<dbReference type="Gene3D" id="3.50.7.10">
    <property type="entry name" value="GroEL"/>
    <property type="match status" value="1"/>
</dbReference>
<dbReference type="Gene3D" id="3.30.40.10">
    <property type="entry name" value="Zinc/RING finger domain, C3HC4 (zinc finger)"/>
    <property type="match status" value="1"/>
</dbReference>